<evidence type="ECO:0000256" key="4">
    <source>
        <dbReference type="SAM" id="Phobius"/>
    </source>
</evidence>
<dbReference type="Pfam" id="PF00512">
    <property type="entry name" value="HisKA"/>
    <property type="match status" value="1"/>
</dbReference>
<dbReference type="EC" id="2.7.13.3" evidence="2"/>
<dbReference type="SMART" id="SM00388">
    <property type="entry name" value="HisKA"/>
    <property type="match status" value="1"/>
</dbReference>
<dbReference type="InterPro" id="IPR036890">
    <property type="entry name" value="HATPase_C_sf"/>
</dbReference>
<dbReference type="Proteomes" id="UP000664480">
    <property type="component" value="Unassembled WGS sequence"/>
</dbReference>
<protein>
    <recommendedName>
        <fullName evidence="2">histidine kinase</fullName>
        <ecNumber evidence="2">2.7.13.3</ecNumber>
    </recommendedName>
</protein>
<evidence type="ECO:0000313" key="6">
    <source>
        <dbReference type="EMBL" id="MBN7815215.1"/>
    </source>
</evidence>
<comment type="catalytic activity">
    <reaction evidence="1">
        <text>ATP + protein L-histidine = ADP + protein N-phospho-L-histidine.</text>
        <dbReference type="EC" id="2.7.13.3"/>
    </reaction>
</comment>
<feature type="domain" description="Histidine kinase" evidence="5">
    <location>
        <begin position="928"/>
        <end position="1144"/>
    </location>
</feature>
<dbReference type="EMBL" id="JAFKCU010000002">
    <property type="protein sequence ID" value="MBN7815215.1"/>
    <property type="molecule type" value="Genomic_DNA"/>
</dbReference>
<dbReference type="CDD" id="cd00082">
    <property type="entry name" value="HisKA"/>
    <property type="match status" value="1"/>
</dbReference>
<dbReference type="SMART" id="SM00387">
    <property type="entry name" value="HATPase_c"/>
    <property type="match status" value="1"/>
</dbReference>
<dbReference type="InterPro" id="IPR013783">
    <property type="entry name" value="Ig-like_fold"/>
</dbReference>
<dbReference type="InterPro" id="IPR005467">
    <property type="entry name" value="His_kinase_dom"/>
</dbReference>
<comment type="caution">
    <text evidence="6">The sequence shown here is derived from an EMBL/GenBank/DDBJ whole genome shotgun (WGS) entry which is preliminary data.</text>
</comment>
<dbReference type="PANTHER" id="PTHR43547:SF2">
    <property type="entry name" value="HYBRID SIGNAL TRANSDUCTION HISTIDINE KINASE C"/>
    <property type="match status" value="1"/>
</dbReference>
<dbReference type="Gene3D" id="2.60.40.10">
    <property type="entry name" value="Immunoglobulins"/>
    <property type="match status" value="1"/>
</dbReference>
<dbReference type="RefSeq" id="WP_206585903.1">
    <property type="nucleotide sequence ID" value="NZ_JAFKCU010000002.1"/>
</dbReference>
<dbReference type="SUPFAM" id="SSF55874">
    <property type="entry name" value="ATPase domain of HSP90 chaperone/DNA topoisomerase II/histidine kinase"/>
    <property type="match status" value="1"/>
</dbReference>
<dbReference type="InterPro" id="IPR015943">
    <property type="entry name" value="WD40/YVTN_repeat-like_dom_sf"/>
</dbReference>
<dbReference type="Pfam" id="PF02518">
    <property type="entry name" value="HATPase_c"/>
    <property type="match status" value="1"/>
</dbReference>
<dbReference type="SUPFAM" id="SSF55785">
    <property type="entry name" value="PYP-like sensor domain (PAS domain)"/>
    <property type="match status" value="1"/>
</dbReference>
<dbReference type="InterPro" id="IPR036097">
    <property type="entry name" value="HisK_dim/P_sf"/>
</dbReference>
<keyword evidence="7" id="KW-1185">Reference proteome</keyword>
<dbReference type="InterPro" id="IPR004358">
    <property type="entry name" value="Sig_transdc_His_kin-like_C"/>
</dbReference>
<accession>A0ABS3CG66</accession>
<evidence type="ECO:0000256" key="1">
    <source>
        <dbReference type="ARBA" id="ARBA00000085"/>
    </source>
</evidence>
<evidence type="ECO:0000313" key="7">
    <source>
        <dbReference type="Proteomes" id="UP000664480"/>
    </source>
</evidence>
<dbReference type="Pfam" id="PF07494">
    <property type="entry name" value="Reg_prop"/>
    <property type="match status" value="1"/>
</dbReference>
<dbReference type="Gene3D" id="3.30.565.10">
    <property type="entry name" value="Histidine kinase-like ATPase, C-terminal domain"/>
    <property type="match status" value="1"/>
</dbReference>
<proteinExistence type="predicted"/>
<evidence type="ECO:0000256" key="2">
    <source>
        <dbReference type="ARBA" id="ARBA00012438"/>
    </source>
</evidence>
<dbReference type="SUPFAM" id="SSF63829">
    <property type="entry name" value="Calcium-dependent phosphotriesterase"/>
    <property type="match status" value="1"/>
</dbReference>
<dbReference type="InterPro" id="IPR003661">
    <property type="entry name" value="HisK_dim/P_dom"/>
</dbReference>
<dbReference type="InterPro" id="IPR035965">
    <property type="entry name" value="PAS-like_dom_sf"/>
</dbReference>
<dbReference type="PANTHER" id="PTHR43547">
    <property type="entry name" value="TWO-COMPONENT HISTIDINE KINASE"/>
    <property type="match status" value="1"/>
</dbReference>
<dbReference type="Gene3D" id="3.30.450.20">
    <property type="entry name" value="PAS domain"/>
    <property type="match status" value="1"/>
</dbReference>
<dbReference type="Pfam" id="PF13426">
    <property type="entry name" value="PAS_9"/>
    <property type="match status" value="1"/>
</dbReference>
<dbReference type="InterPro" id="IPR011110">
    <property type="entry name" value="Reg_prop"/>
</dbReference>
<organism evidence="6 7">
    <name type="scientific">Algoriphagus pacificus</name>
    <dbReference type="NCBI Taxonomy" id="2811234"/>
    <lineage>
        <taxon>Bacteria</taxon>
        <taxon>Pseudomonadati</taxon>
        <taxon>Bacteroidota</taxon>
        <taxon>Cytophagia</taxon>
        <taxon>Cytophagales</taxon>
        <taxon>Cyclobacteriaceae</taxon>
        <taxon>Algoriphagus</taxon>
    </lineage>
</organism>
<dbReference type="InterPro" id="IPR000014">
    <property type="entry name" value="PAS"/>
</dbReference>
<evidence type="ECO:0000259" key="5">
    <source>
        <dbReference type="PROSITE" id="PS50109"/>
    </source>
</evidence>
<dbReference type="SUPFAM" id="SSF47384">
    <property type="entry name" value="Homodimeric domain of signal transducing histidine kinase"/>
    <property type="match status" value="1"/>
</dbReference>
<keyword evidence="4" id="KW-1133">Transmembrane helix</keyword>
<dbReference type="CDD" id="cd00130">
    <property type="entry name" value="PAS"/>
    <property type="match status" value="1"/>
</dbReference>
<dbReference type="InterPro" id="IPR003594">
    <property type="entry name" value="HATPase_dom"/>
</dbReference>
<keyword evidence="4" id="KW-0472">Membrane</keyword>
<sequence>MRIFITLFICFGLAVQGYTQNFKYDPQPKGVKLPVQNVLQMEQDTLGRMWFSTPLGVVYSDGIESFTLPDSILKEFNYLISIHKDEDGIIWIYNSDGLPKLVKGGYGQWELIDLGIKFDEKYSSGISFSTLGKGDEKRFFIDTKYQLLYWTAGSAEKTLINRDFDEQGILGSVNLFENKVYLYYENGTYLLSGNSLEEVSLDGISLPSNPFIVKRNPEDGNYYFLGREYLAKGKNPFTPESIVDQKFSKDQYYSMNMYGLFFEGKSIFYHFNSQLFKASENYAFPLIIDLEDELRVYSINGAMVDREGILWVGTSRGLVNFNSLVFQNYGSGQTTLLAEEISAIGNLGNGEYLFGFNNGIQKYSRLAVKTVYRDPYPDGNPTNRIVNFSNDGKGSVWFSSNWAGVGRYDIKSGVIRHFLPPPGVNVSSVNASNDTLIITGSNDLFLFPLKAGLSRMYENNKRNEIIELLQNDFFYLRKAGRLSDGRLMVMKAGQLANEKPFLANNHMMIADGYDFLELNNNQILLGTETGLKILENGQVRPYPIQGELITRPVFAMLKDSKDRIWFGTDDGVYLSDKDRLLHFNESNGLIGNEINRGALIEASSGRIMIGTLKGFSLFFTDEEFLAEGAPKVFINRLMLDEQVLQPEEQNRMPFSQNSLEIQFSAIGFNQVKDLWVHYRLSPDRDWEIIKDPKTSFLFLPNLPYGDYQVELKASYEGQNFSEEIKSMPFTILKPLYLQTWFIILWVLFLIALGILINIFFQQFRKVGVLKSAFDQKSFEKQLAEEQFKNVWSSSKDGLILTLEGEIILTANPSFAQLVNKEITELENTKVMDLFSDSDYYTSYIESFLRQVLKKREKGLTYESRVPWKSGTVEMEVYSVLIQEDFGGKKLILSVFRDISAKKAIEQKLRDAKSKAEQANRYKTSMLSNISHEIRTPLNGILGGTEHIMMMRQDDPELISQLDIILQSGERLLTTITAILDMAKIEANKMNVLYTEVDINEFLATIIAPLKNLAMRKGLTLKVEFLKSPFHGKIDKRFMEMIVNNLVSNAIKYTEKGIVKLTVDRRKNNLLLSIEDSGVGMSEDFLKKAFQPFEQESSGNDRLYEGTGLGLNITKNLISLLHGEINLQSSKNTGTIVTIEIPLPEA</sequence>
<dbReference type="NCBIfam" id="TIGR00229">
    <property type="entry name" value="sensory_box"/>
    <property type="match status" value="1"/>
</dbReference>
<dbReference type="PROSITE" id="PS50109">
    <property type="entry name" value="HIS_KIN"/>
    <property type="match status" value="1"/>
</dbReference>
<dbReference type="Gene3D" id="1.10.287.130">
    <property type="match status" value="1"/>
</dbReference>
<dbReference type="Gene3D" id="2.130.10.10">
    <property type="entry name" value="YVTN repeat-like/Quinoprotein amine dehydrogenase"/>
    <property type="match status" value="3"/>
</dbReference>
<gene>
    <name evidence="6" type="ORF">J0A69_07245</name>
</gene>
<reference evidence="6 7" key="1">
    <citation type="submission" date="2021-03" db="EMBL/GenBank/DDBJ databases">
        <title>novel species isolated from a fishpond in China.</title>
        <authorList>
            <person name="Lu H."/>
            <person name="Cai Z."/>
        </authorList>
    </citation>
    <scope>NUCLEOTIDE SEQUENCE [LARGE SCALE GENOMIC DNA]</scope>
    <source>
        <strain evidence="6 7">YJ13C</strain>
    </source>
</reference>
<dbReference type="PRINTS" id="PR00344">
    <property type="entry name" value="BCTRLSENSOR"/>
</dbReference>
<keyword evidence="4" id="KW-0812">Transmembrane</keyword>
<evidence type="ECO:0000256" key="3">
    <source>
        <dbReference type="ARBA" id="ARBA00022553"/>
    </source>
</evidence>
<keyword evidence="3" id="KW-0597">Phosphoprotein</keyword>
<name>A0ABS3CG66_9BACT</name>
<feature type="transmembrane region" description="Helical" evidence="4">
    <location>
        <begin position="735"/>
        <end position="760"/>
    </location>
</feature>